<proteinExistence type="inferred from homology"/>
<dbReference type="OrthoDB" id="9801228at2"/>
<feature type="binding site" evidence="4">
    <location>
        <position position="111"/>
    </location>
    <ligand>
        <name>iron-sulfur cluster</name>
        <dbReference type="ChEBI" id="CHEBI:30408"/>
    </ligand>
</feature>
<comment type="function">
    <text evidence="4">Required for insertion of 4Fe-4S clusters for at least IspG.</text>
</comment>
<organism evidence="6 7">
    <name type="scientific">Billgrantia endophytica</name>
    <dbReference type="NCBI Taxonomy" id="2033802"/>
    <lineage>
        <taxon>Bacteria</taxon>
        <taxon>Pseudomonadati</taxon>
        <taxon>Pseudomonadota</taxon>
        <taxon>Gammaproteobacteria</taxon>
        <taxon>Oceanospirillales</taxon>
        <taxon>Halomonadaceae</taxon>
        <taxon>Billgrantia</taxon>
    </lineage>
</organism>
<dbReference type="NCBIfam" id="NF010147">
    <property type="entry name" value="PRK13623.1"/>
    <property type="match status" value="1"/>
</dbReference>
<keyword evidence="2 4" id="KW-0408">Iron</keyword>
<dbReference type="InterPro" id="IPR017870">
    <property type="entry name" value="FeS_cluster_insertion_CS"/>
</dbReference>
<accession>A0A2N7U2R2</accession>
<dbReference type="Pfam" id="PF01521">
    <property type="entry name" value="Fe-S_biosyn"/>
    <property type="match status" value="1"/>
</dbReference>
<dbReference type="GO" id="GO:0016226">
    <property type="term" value="P:iron-sulfur cluster assembly"/>
    <property type="evidence" value="ECO:0007669"/>
    <property type="project" value="UniProtKB-UniRule"/>
</dbReference>
<dbReference type="RefSeq" id="WP_102653774.1">
    <property type="nucleotide sequence ID" value="NZ_PNRF01000027.1"/>
</dbReference>
<dbReference type="Gene3D" id="2.60.300.12">
    <property type="entry name" value="HesB-like domain"/>
    <property type="match status" value="1"/>
</dbReference>
<evidence type="ECO:0000313" key="7">
    <source>
        <dbReference type="Proteomes" id="UP000235803"/>
    </source>
</evidence>
<feature type="binding site" evidence="4">
    <location>
        <position position="109"/>
    </location>
    <ligand>
        <name>iron-sulfur cluster</name>
        <dbReference type="ChEBI" id="CHEBI:30408"/>
    </ligand>
</feature>
<dbReference type="EMBL" id="PNRF01000027">
    <property type="protein sequence ID" value="PMR74710.1"/>
    <property type="molecule type" value="Genomic_DNA"/>
</dbReference>
<dbReference type="Proteomes" id="UP000235803">
    <property type="component" value="Unassembled WGS sequence"/>
</dbReference>
<dbReference type="SUPFAM" id="SSF89360">
    <property type="entry name" value="HesB-like domain"/>
    <property type="match status" value="1"/>
</dbReference>
<evidence type="ECO:0000256" key="2">
    <source>
        <dbReference type="ARBA" id="ARBA00023004"/>
    </source>
</evidence>
<evidence type="ECO:0000256" key="4">
    <source>
        <dbReference type="HAMAP-Rule" id="MF_01380"/>
    </source>
</evidence>
<dbReference type="FunFam" id="2.60.300.12:FF:000002">
    <property type="entry name" value="Iron-sulfur cluster insertion protein ErpA"/>
    <property type="match status" value="1"/>
</dbReference>
<dbReference type="AlphaFoldDB" id="A0A2N7U2R2"/>
<name>A0A2N7U2R2_9GAMM</name>
<dbReference type="InterPro" id="IPR000361">
    <property type="entry name" value="ATAP_core_dom"/>
</dbReference>
<gene>
    <name evidence="4" type="primary">erpA</name>
    <name evidence="6" type="ORF">C1H69_12710</name>
</gene>
<reference evidence="6 7" key="1">
    <citation type="submission" date="2018-01" db="EMBL/GenBank/DDBJ databases">
        <title>Halomonas endophytica sp. nov., isolated from storage liquid in the stems of Populus euphratica.</title>
        <authorList>
            <person name="Chen C."/>
        </authorList>
    </citation>
    <scope>NUCLEOTIDE SEQUENCE [LARGE SCALE GENOMIC DNA]</scope>
    <source>
        <strain evidence="6 7">MC28</strain>
    </source>
</reference>
<dbReference type="GO" id="GO:0005506">
    <property type="term" value="F:iron ion binding"/>
    <property type="evidence" value="ECO:0007669"/>
    <property type="project" value="UniProtKB-UniRule"/>
</dbReference>
<dbReference type="InterPro" id="IPR023063">
    <property type="entry name" value="ErpA_proteobact"/>
</dbReference>
<comment type="caution">
    <text evidence="6">The sequence shown here is derived from an EMBL/GenBank/DDBJ whole genome shotgun (WGS) entry which is preliminary data.</text>
</comment>
<dbReference type="PROSITE" id="PS01152">
    <property type="entry name" value="HESB"/>
    <property type="match status" value="1"/>
</dbReference>
<keyword evidence="7" id="KW-1185">Reference proteome</keyword>
<dbReference type="PANTHER" id="PTHR43011">
    <property type="entry name" value="IRON-SULFUR CLUSTER ASSEMBLY 2 HOMOLOG, MITOCHONDRIAL"/>
    <property type="match status" value="1"/>
</dbReference>
<evidence type="ECO:0000256" key="1">
    <source>
        <dbReference type="ARBA" id="ARBA00022723"/>
    </source>
</evidence>
<dbReference type="NCBIfam" id="TIGR00049">
    <property type="entry name" value="iron-sulfur cluster assembly accessory protein"/>
    <property type="match status" value="1"/>
</dbReference>
<evidence type="ECO:0000256" key="3">
    <source>
        <dbReference type="ARBA" id="ARBA00023014"/>
    </source>
</evidence>
<keyword evidence="1 4" id="KW-0479">Metal-binding</keyword>
<dbReference type="GO" id="GO:0051537">
    <property type="term" value="F:2 iron, 2 sulfur cluster binding"/>
    <property type="evidence" value="ECO:0007669"/>
    <property type="project" value="TreeGrafter"/>
</dbReference>
<dbReference type="GO" id="GO:0051539">
    <property type="term" value="F:4 iron, 4 sulfur cluster binding"/>
    <property type="evidence" value="ECO:0007669"/>
    <property type="project" value="TreeGrafter"/>
</dbReference>
<dbReference type="InterPro" id="IPR016092">
    <property type="entry name" value="ATAP"/>
</dbReference>
<comment type="subunit">
    <text evidence="4">Homodimer.</text>
</comment>
<keyword evidence="3 4" id="KW-0411">Iron-sulfur</keyword>
<comment type="cofactor">
    <cofactor evidence="4">
        <name>iron-sulfur cluster</name>
        <dbReference type="ChEBI" id="CHEBI:30408"/>
    </cofactor>
    <text evidence="4">Binds 1 iron-sulfur cluster per subunit.</text>
</comment>
<sequence>MSGAESFVPTPMMLSDSARKRLQALIEEEGKPGLKLRVYVTGGGCSGFQYGFDFADDIGDDDALIEFGEVALVVDELSYQYLVGSTVDYEEGLAGARFLVQNPNATTTCGCGASFMV</sequence>
<dbReference type="PANTHER" id="PTHR43011:SF1">
    <property type="entry name" value="IRON-SULFUR CLUSTER ASSEMBLY 2 HOMOLOG, MITOCHONDRIAL"/>
    <property type="match status" value="1"/>
</dbReference>
<evidence type="ECO:0000313" key="6">
    <source>
        <dbReference type="EMBL" id="PMR74710.1"/>
    </source>
</evidence>
<dbReference type="GO" id="GO:0005829">
    <property type="term" value="C:cytosol"/>
    <property type="evidence" value="ECO:0007669"/>
    <property type="project" value="TreeGrafter"/>
</dbReference>
<protein>
    <recommendedName>
        <fullName evidence="4">Iron-sulfur cluster insertion protein ErpA</fullName>
    </recommendedName>
</protein>
<dbReference type="InterPro" id="IPR035903">
    <property type="entry name" value="HesB-like_dom_sf"/>
</dbReference>
<evidence type="ECO:0000259" key="5">
    <source>
        <dbReference type="Pfam" id="PF01521"/>
    </source>
</evidence>
<feature type="binding site" evidence="4">
    <location>
        <position position="45"/>
    </location>
    <ligand>
        <name>iron-sulfur cluster</name>
        <dbReference type="ChEBI" id="CHEBI:30408"/>
    </ligand>
</feature>
<feature type="domain" description="Core" evidence="5">
    <location>
        <begin position="14"/>
        <end position="112"/>
    </location>
</feature>
<comment type="similarity">
    <text evidence="4">Belongs to the HesB/IscA family.</text>
</comment>
<dbReference type="HAMAP" id="MF_01380">
    <property type="entry name" value="Fe_S_insert_ErpA"/>
    <property type="match status" value="1"/>
</dbReference>